<dbReference type="InterPro" id="IPR036388">
    <property type="entry name" value="WH-like_DNA-bd_sf"/>
</dbReference>
<keyword evidence="2" id="KW-1185">Reference proteome</keyword>
<accession>A0A7T3G066</accession>
<organism evidence="1 2">
    <name type="scientific">Halosimplex litoreum</name>
    <dbReference type="NCBI Taxonomy" id="1198301"/>
    <lineage>
        <taxon>Archaea</taxon>
        <taxon>Methanobacteriati</taxon>
        <taxon>Methanobacteriota</taxon>
        <taxon>Stenosarchaea group</taxon>
        <taxon>Halobacteria</taxon>
        <taxon>Halobacteriales</taxon>
        <taxon>Haloarculaceae</taxon>
        <taxon>Halosimplex</taxon>
    </lineage>
</organism>
<protein>
    <recommendedName>
        <fullName evidence="3">DUF2250 domain-containing protein</fullName>
    </recommendedName>
</protein>
<dbReference type="KEGG" id="hlt:I7X12_04780"/>
<dbReference type="SUPFAM" id="SSF46785">
    <property type="entry name" value="Winged helix' DNA-binding domain"/>
    <property type="match status" value="1"/>
</dbReference>
<evidence type="ECO:0000313" key="1">
    <source>
        <dbReference type="EMBL" id="QPV63951.1"/>
    </source>
</evidence>
<reference evidence="1 2" key="1">
    <citation type="submission" date="2020-12" db="EMBL/GenBank/DDBJ databases">
        <title>Halosimplex halophilum sp. nov. and Halosimplex salinum sp. nov., two new members of the genus Halosimplex.</title>
        <authorList>
            <person name="Cui H.L."/>
        </authorList>
    </citation>
    <scope>NUCLEOTIDE SEQUENCE [LARGE SCALE GENOMIC DNA]</scope>
    <source>
        <strain evidence="1 2">YGH94</strain>
    </source>
</reference>
<name>A0A7T3G066_9EURY</name>
<evidence type="ECO:0008006" key="3">
    <source>
        <dbReference type="Google" id="ProtNLM"/>
    </source>
</evidence>
<dbReference type="RefSeq" id="WP_198062727.1">
    <property type="nucleotide sequence ID" value="NZ_CP065856.1"/>
</dbReference>
<dbReference type="Gene3D" id="1.10.10.10">
    <property type="entry name" value="Winged helix-like DNA-binding domain superfamily/Winged helix DNA-binding domain"/>
    <property type="match status" value="1"/>
</dbReference>
<dbReference type="OrthoDB" id="285635at2157"/>
<gene>
    <name evidence="1" type="ORF">I7X12_04780</name>
</gene>
<evidence type="ECO:0000313" key="2">
    <source>
        <dbReference type="Proteomes" id="UP000595001"/>
    </source>
</evidence>
<sequence>MSQHPDWFRRADAAILQHLVEERPTYLALVANRLGMPTDYAQRRMDRLVEDGLVEPVTEEVVYRITERGERRLAAYTEREGAPGPGLVAGN</sequence>
<dbReference type="Proteomes" id="UP000595001">
    <property type="component" value="Chromosome"/>
</dbReference>
<dbReference type="EMBL" id="CP065856">
    <property type="protein sequence ID" value="QPV63951.1"/>
    <property type="molecule type" value="Genomic_DNA"/>
</dbReference>
<dbReference type="InterPro" id="IPR036390">
    <property type="entry name" value="WH_DNA-bd_sf"/>
</dbReference>
<dbReference type="GeneID" id="60587783"/>
<dbReference type="AlphaFoldDB" id="A0A7T3G066"/>
<proteinExistence type="predicted"/>